<organism evidence="1 2">
    <name type="scientific">Agrocybe chaxingu</name>
    <dbReference type="NCBI Taxonomy" id="84603"/>
    <lineage>
        <taxon>Eukaryota</taxon>
        <taxon>Fungi</taxon>
        <taxon>Dikarya</taxon>
        <taxon>Basidiomycota</taxon>
        <taxon>Agaricomycotina</taxon>
        <taxon>Agaricomycetes</taxon>
        <taxon>Agaricomycetidae</taxon>
        <taxon>Agaricales</taxon>
        <taxon>Agaricineae</taxon>
        <taxon>Strophariaceae</taxon>
        <taxon>Agrocybe</taxon>
    </lineage>
</organism>
<reference evidence="1" key="1">
    <citation type="submission" date="2022-07" db="EMBL/GenBank/DDBJ databases">
        <title>Genome Sequence of Agrocybe chaxingu.</title>
        <authorList>
            <person name="Buettner E."/>
        </authorList>
    </citation>
    <scope>NUCLEOTIDE SEQUENCE</scope>
    <source>
        <strain evidence="1">MP-N11</strain>
    </source>
</reference>
<dbReference type="Proteomes" id="UP001148786">
    <property type="component" value="Unassembled WGS sequence"/>
</dbReference>
<proteinExistence type="predicted"/>
<comment type="caution">
    <text evidence="1">The sequence shown here is derived from an EMBL/GenBank/DDBJ whole genome shotgun (WGS) entry which is preliminary data.</text>
</comment>
<dbReference type="EMBL" id="JANKHO010002443">
    <property type="protein sequence ID" value="KAJ3492493.1"/>
    <property type="molecule type" value="Genomic_DNA"/>
</dbReference>
<name>A0A9W8JPN6_9AGAR</name>
<evidence type="ECO:0000313" key="1">
    <source>
        <dbReference type="EMBL" id="KAJ3492493.1"/>
    </source>
</evidence>
<evidence type="ECO:0008006" key="3">
    <source>
        <dbReference type="Google" id="ProtNLM"/>
    </source>
</evidence>
<dbReference type="AlphaFoldDB" id="A0A9W8JPN6"/>
<evidence type="ECO:0000313" key="2">
    <source>
        <dbReference type="Proteomes" id="UP001148786"/>
    </source>
</evidence>
<accession>A0A9W8JPN6</accession>
<sequence length="566" mass="64259">MTAIESPISKVPQEVLRAIFAINGSYDELIAARQKGSIQEIEERVFNEPDTTHSVELSRFDRHPLTTIRRASQVCQAWRYTILHYPGLWGGLIDVDFMAHPSVKTHHQLVWAEEVLRRAGNSSFTVVGGLIHGTMRYSDESWTSLLSNLFAVHWRQIRHLNLDLRKSQRELNFVNEAISTPAERLEYFSLTCSSDMGSAKKLFSNEAPSLRNFAYHGLGFDFNAPWTRQLQKLTLQLRAEDLKASKLSAFLNALSHMASLNSLEITNAITASELRGDVTSLPSITLPQLKHLSITHDIGICNILLSRITPTPGRRNSVCATMYQFDEATALELAAQVSSYVGRCKYSFGPLVSIMLETWRFRFVNLNFEIIKRRSSYAADMERFARVFLDIFVNGDFRLTTSLHFEIVGFQGVLTNAFTESARRFIRKFQSVKVLRTDAVAFSVVTGPDVVPGLEGHPRLLPRLQELRIIGWWIDGGPFGRDFVDRFNSFYRRNYSDGCERVRAFVLDLRVARVRDREAFDALKEAESIVVQYPQATAAEFSELTFLPSSFEKTESCRCVIAGQQC</sequence>
<protein>
    <recommendedName>
        <fullName evidence="3">F-box domain-containing protein</fullName>
    </recommendedName>
</protein>
<dbReference type="OrthoDB" id="3066755at2759"/>
<gene>
    <name evidence="1" type="ORF">NLJ89_g11221</name>
</gene>
<keyword evidence="2" id="KW-1185">Reference proteome</keyword>